<dbReference type="RefSeq" id="WP_103875161.1">
    <property type="nucleotide sequence ID" value="NZ_FNUY01000013.1"/>
</dbReference>
<dbReference type="Proteomes" id="UP000236743">
    <property type="component" value="Unassembled WGS sequence"/>
</dbReference>
<dbReference type="InterPro" id="IPR009936">
    <property type="entry name" value="DUF1468"/>
</dbReference>
<protein>
    <submittedName>
        <fullName evidence="3">Tripartite tricarboxylate transporter TctB family protein</fullName>
    </submittedName>
</protein>
<keyword evidence="1" id="KW-0812">Transmembrane</keyword>
<keyword evidence="1" id="KW-1133">Transmembrane helix</keyword>
<organism evidence="3 4">
    <name type="scientific">Bosea lathyri</name>
    <dbReference type="NCBI Taxonomy" id="1036778"/>
    <lineage>
        <taxon>Bacteria</taxon>
        <taxon>Pseudomonadati</taxon>
        <taxon>Pseudomonadota</taxon>
        <taxon>Alphaproteobacteria</taxon>
        <taxon>Hyphomicrobiales</taxon>
        <taxon>Boseaceae</taxon>
        <taxon>Bosea</taxon>
    </lineage>
</organism>
<keyword evidence="1" id="KW-0472">Membrane</keyword>
<sequence>MNKDIVSGLVLLVIAGLYHRASGAIADSTLADEVGAAGLPRLLTIALVMLAGILIVRAMFAPKPVAIAVRTKEASGDAVEDDARMPRALGFLLFGAAYIALLPLIGYIAGVALLIGAVALYEGAPRRWTVPIAAIGGALLYWAIFVKLLGVNQPVGSLFQGLFS</sequence>
<proteinExistence type="predicted"/>
<evidence type="ECO:0000313" key="3">
    <source>
        <dbReference type="EMBL" id="SEG78518.1"/>
    </source>
</evidence>
<feature type="transmembrane region" description="Helical" evidence="1">
    <location>
        <begin position="128"/>
        <end position="149"/>
    </location>
</feature>
<dbReference type="EMBL" id="FNUY01000013">
    <property type="protein sequence ID" value="SEG78518.1"/>
    <property type="molecule type" value="Genomic_DNA"/>
</dbReference>
<dbReference type="AlphaFoldDB" id="A0A1H6D0F0"/>
<evidence type="ECO:0000256" key="1">
    <source>
        <dbReference type="SAM" id="Phobius"/>
    </source>
</evidence>
<name>A0A1H6D0F0_9HYPH</name>
<feature type="domain" description="DUF1468" evidence="2">
    <location>
        <begin position="6"/>
        <end position="153"/>
    </location>
</feature>
<feature type="transmembrane region" description="Helical" evidence="1">
    <location>
        <begin position="91"/>
        <end position="116"/>
    </location>
</feature>
<keyword evidence="4" id="KW-1185">Reference proteome</keyword>
<evidence type="ECO:0000259" key="2">
    <source>
        <dbReference type="Pfam" id="PF07331"/>
    </source>
</evidence>
<dbReference type="OrthoDB" id="7779102at2"/>
<reference evidence="3 4" key="1">
    <citation type="submission" date="2016-10" db="EMBL/GenBank/DDBJ databases">
        <authorList>
            <person name="de Groot N.N."/>
        </authorList>
    </citation>
    <scope>NUCLEOTIDE SEQUENCE [LARGE SCALE GENOMIC DNA]</scope>
    <source>
        <strain evidence="3 4">DSM 26656</strain>
    </source>
</reference>
<accession>A0A1H6D0F0</accession>
<evidence type="ECO:0000313" key="4">
    <source>
        <dbReference type="Proteomes" id="UP000236743"/>
    </source>
</evidence>
<feature type="transmembrane region" description="Helical" evidence="1">
    <location>
        <begin position="42"/>
        <end position="60"/>
    </location>
</feature>
<dbReference type="Pfam" id="PF07331">
    <property type="entry name" value="TctB"/>
    <property type="match status" value="1"/>
</dbReference>
<gene>
    <name evidence="3" type="ORF">SAMN04488115_113148</name>
</gene>